<comment type="caution">
    <text evidence="2">The sequence shown here is derived from an EMBL/GenBank/DDBJ whole genome shotgun (WGS) entry which is preliminary data.</text>
</comment>
<keyword evidence="1" id="KW-0812">Transmembrane</keyword>
<feature type="transmembrane region" description="Helical" evidence="1">
    <location>
        <begin position="193"/>
        <end position="218"/>
    </location>
</feature>
<dbReference type="KEGG" id="mrr:Moror_12103"/>
<accession>V2W9S0</accession>
<feature type="transmembrane region" description="Helical" evidence="1">
    <location>
        <begin position="152"/>
        <end position="173"/>
    </location>
</feature>
<evidence type="ECO:0000256" key="1">
    <source>
        <dbReference type="SAM" id="Phobius"/>
    </source>
</evidence>
<sequence>MPSPIPEDFAPELSTQLIIVVPMVNLSAMYFVYGFYTLLFGTCIHMLRSRQQGDERVDWNLYLLLTVVLFVFSTAFVVVYTIDMVYGSITYFTAVKTQDYEVLVNFWTHVESSVVPNLRMFFAILLNITAECMLIHRCYLIWGSKKRVAVPLIVASVLTNATGLVGTIITTIGDSDSTNDSGLILYDVGNNVGAAYQIGLSPAMNTVLTFLTAGRIWWIHRQVRAHNIHTTRDKLIYSISRIM</sequence>
<protein>
    <recommendedName>
        <fullName evidence="4">Integral membrane protein</fullName>
    </recommendedName>
</protein>
<evidence type="ECO:0008006" key="4">
    <source>
        <dbReference type="Google" id="ProtNLM"/>
    </source>
</evidence>
<name>V2W9S0_MONRO</name>
<keyword evidence="3" id="KW-1185">Reference proteome</keyword>
<dbReference type="AlphaFoldDB" id="V2W9S0"/>
<dbReference type="Proteomes" id="UP000017559">
    <property type="component" value="Unassembled WGS sequence"/>
</dbReference>
<keyword evidence="1" id="KW-1133">Transmembrane helix</keyword>
<dbReference type="EMBL" id="AWSO01001517">
    <property type="protein sequence ID" value="ESK83548.1"/>
    <property type="molecule type" value="Genomic_DNA"/>
</dbReference>
<organism evidence="2 3">
    <name type="scientific">Moniliophthora roreri (strain MCA 2997)</name>
    <name type="common">Cocoa frosty pod rot fungus</name>
    <name type="synonym">Crinipellis roreri</name>
    <dbReference type="NCBI Taxonomy" id="1381753"/>
    <lineage>
        <taxon>Eukaryota</taxon>
        <taxon>Fungi</taxon>
        <taxon>Dikarya</taxon>
        <taxon>Basidiomycota</taxon>
        <taxon>Agaricomycotina</taxon>
        <taxon>Agaricomycetes</taxon>
        <taxon>Agaricomycetidae</taxon>
        <taxon>Agaricales</taxon>
        <taxon>Marasmiineae</taxon>
        <taxon>Marasmiaceae</taxon>
        <taxon>Moniliophthora</taxon>
    </lineage>
</organism>
<feature type="transmembrane region" description="Helical" evidence="1">
    <location>
        <begin position="59"/>
        <end position="82"/>
    </location>
</feature>
<gene>
    <name evidence="2" type="ORF">Moror_12103</name>
</gene>
<dbReference type="HOGENOM" id="CLU_1267188_0_0_1"/>
<evidence type="ECO:0000313" key="3">
    <source>
        <dbReference type="Proteomes" id="UP000017559"/>
    </source>
</evidence>
<dbReference type="OrthoDB" id="3057838at2759"/>
<reference evidence="2 3" key="1">
    <citation type="journal article" date="2014" name="BMC Genomics">
        <title>Genome and secretome analysis of the hemibiotrophic fungal pathogen, Moniliophthora roreri, which causes frosty pod rot disease of cacao: mechanisms of the biotrophic and necrotrophic phases.</title>
        <authorList>
            <person name="Meinhardt L.W."/>
            <person name="Costa G.G.L."/>
            <person name="Thomazella D.P.T."/>
            <person name="Teixeira P.J.P.L."/>
            <person name="Carazzolle M.F."/>
            <person name="Schuster S.C."/>
            <person name="Carlson J.E."/>
            <person name="Guiltinan M.J."/>
            <person name="Mieczkowski P."/>
            <person name="Farmer A."/>
            <person name="Ramaraj T."/>
            <person name="Crozier J."/>
            <person name="Davis R.E."/>
            <person name="Shao J."/>
            <person name="Melnick R.L."/>
            <person name="Pereira G.A.G."/>
            <person name="Bailey B.A."/>
        </authorList>
    </citation>
    <scope>NUCLEOTIDE SEQUENCE [LARGE SCALE GENOMIC DNA]</scope>
    <source>
        <strain evidence="2 3">MCA 2997</strain>
    </source>
</reference>
<keyword evidence="1" id="KW-0472">Membrane</keyword>
<feature type="transmembrane region" description="Helical" evidence="1">
    <location>
        <begin position="120"/>
        <end position="140"/>
    </location>
</feature>
<evidence type="ECO:0000313" key="2">
    <source>
        <dbReference type="EMBL" id="ESK83548.1"/>
    </source>
</evidence>
<proteinExistence type="predicted"/>